<protein>
    <recommendedName>
        <fullName evidence="1">DNA-directed DNA polymerase</fullName>
        <ecNumber evidence="1">2.7.7.7</ecNumber>
    </recommendedName>
</protein>
<feature type="region of interest" description="Disordered" evidence="4">
    <location>
        <begin position="457"/>
        <end position="486"/>
    </location>
</feature>
<dbReference type="EMBL" id="VYSA01000001">
    <property type="protein sequence ID" value="KAA9110497.1"/>
    <property type="molecule type" value="Genomic_DNA"/>
</dbReference>
<evidence type="ECO:0000256" key="4">
    <source>
        <dbReference type="SAM" id="MobiDB-lite"/>
    </source>
</evidence>
<dbReference type="AlphaFoldDB" id="A0A5J5J2R5"/>
<comment type="caution">
    <text evidence="6">The sequence shown here is derived from an EMBL/GenBank/DDBJ whole genome shotgun (WGS) entry which is preliminary data.</text>
</comment>
<keyword evidence="6" id="KW-0269">Exonuclease</keyword>
<feature type="domain" description="DNA-directed DNA polymerase family A palm" evidence="5">
    <location>
        <begin position="342"/>
        <end position="562"/>
    </location>
</feature>
<sequence>MLRPTSRWTRVRASAGTSTVDAPEATAWIVLGGAGGATGEHVEAVELAADGSEIARTRLGAHALSSWVRDREGAAAPRWVWNDTPGWYAGLLADGVRVGRCHDLRLAHAILRDAVSVREAPSLRAAHEWDGAPAEPTAFDAAATLFSLEGDRSGFATGPPDGMDAALQEFERQRIAVARSDDPARLRLLIAAESAGALLAVEMRAAGLPWDAVAHDRLLTDQLGPRPVAGAVPRRMQEVAAEVRSALGDPAASLDSQPKLLRSLHRIGIPAESTSKWALAEYEHPVIAPLLEYRRLSRLYTANGWAWLDEWVHEGRFRPVYVPGGVVTGRWASSGGGALQLPRQLRSAVRADPGWKLVVADVAQLEPRVLAAMASDGALATAARGRDLYVGIVESGVVATRAEAKIALLGAMYGATTGDSARLLPRLRSAYPRAMALVDEAARVGDDGGVVSTWLGRSSPPPSASWHDVQAKASDVGSSRGDEDRARRWARDRGRFTRNFVVQGTAAEWALAWLADLRGRLAAMPLASEGDAAIRSGRVFARRPHLALFLHDEVIVHVPEPAAPAVADAVREAADAAAALLFGAFPIDFPLDVRIADTADKS</sequence>
<dbReference type="Gene3D" id="3.30.70.370">
    <property type="match status" value="1"/>
</dbReference>
<keyword evidence="2" id="KW-0235">DNA replication</keyword>
<evidence type="ECO:0000313" key="6">
    <source>
        <dbReference type="EMBL" id="KAA9110497.1"/>
    </source>
</evidence>
<dbReference type="InterPro" id="IPR043502">
    <property type="entry name" value="DNA/RNA_pol_sf"/>
</dbReference>
<keyword evidence="6" id="KW-0378">Hydrolase</keyword>
<dbReference type="Gene3D" id="1.10.150.20">
    <property type="entry name" value="5' to 3' exonuclease, C-terminal subdomain"/>
    <property type="match status" value="1"/>
</dbReference>
<evidence type="ECO:0000259" key="5">
    <source>
        <dbReference type="SMART" id="SM00482"/>
    </source>
</evidence>
<dbReference type="PANTHER" id="PTHR10133">
    <property type="entry name" value="DNA POLYMERASE I"/>
    <property type="match status" value="1"/>
</dbReference>
<dbReference type="InterPro" id="IPR002298">
    <property type="entry name" value="DNA_polymerase_A"/>
</dbReference>
<reference evidence="7" key="1">
    <citation type="submission" date="2019-09" db="EMBL/GenBank/DDBJ databases">
        <title>Mumia zhuanghuii sp. nov. isolated from the intestinal contents of plateau pika (Ochotona curzoniae) in the Qinghai-Tibet plateau of China.</title>
        <authorList>
            <person name="Tian Z."/>
        </authorList>
    </citation>
    <scope>NUCLEOTIDE SEQUENCE [LARGE SCALE GENOMIC DNA]</scope>
    <source>
        <strain evidence="7">JCM 30598</strain>
    </source>
</reference>
<dbReference type="Proteomes" id="UP000325827">
    <property type="component" value="Unassembled WGS sequence"/>
</dbReference>
<dbReference type="NCBIfam" id="NF011538">
    <property type="entry name" value="PRK14975.1-1"/>
    <property type="match status" value="1"/>
</dbReference>
<comment type="catalytic activity">
    <reaction evidence="3">
        <text>DNA(n) + a 2'-deoxyribonucleoside 5'-triphosphate = DNA(n+1) + diphosphate</text>
        <dbReference type="Rhea" id="RHEA:22508"/>
        <dbReference type="Rhea" id="RHEA-COMP:17339"/>
        <dbReference type="Rhea" id="RHEA-COMP:17340"/>
        <dbReference type="ChEBI" id="CHEBI:33019"/>
        <dbReference type="ChEBI" id="CHEBI:61560"/>
        <dbReference type="ChEBI" id="CHEBI:173112"/>
        <dbReference type="EC" id="2.7.7.7"/>
    </reaction>
</comment>
<dbReference type="GO" id="GO:0003677">
    <property type="term" value="F:DNA binding"/>
    <property type="evidence" value="ECO:0007669"/>
    <property type="project" value="InterPro"/>
</dbReference>
<evidence type="ECO:0000256" key="2">
    <source>
        <dbReference type="ARBA" id="ARBA00022705"/>
    </source>
</evidence>
<gene>
    <name evidence="6" type="ORF">F6B43_02100</name>
</gene>
<dbReference type="EC" id="2.7.7.7" evidence="1"/>
<evidence type="ECO:0000313" key="7">
    <source>
        <dbReference type="Proteomes" id="UP000325827"/>
    </source>
</evidence>
<name>A0A5J5J2R5_9MICO</name>
<dbReference type="InterPro" id="IPR001098">
    <property type="entry name" value="DNA-dir_DNA_pol_A_palm_dom"/>
</dbReference>
<organism evidence="6 7">
    <name type="scientific">Microbacterium rhizomatis</name>
    <dbReference type="NCBI Taxonomy" id="1631477"/>
    <lineage>
        <taxon>Bacteria</taxon>
        <taxon>Bacillati</taxon>
        <taxon>Actinomycetota</taxon>
        <taxon>Actinomycetes</taxon>
        <taxon>Micrococcales</taxon>
        <taxon>Microbacteriaceae</taxon>
        <taxon>Microbacterium</taxon>
    </lineage>
</organism>
<dbReference type="PANTHER" id="PTHR10133:SF27">
    <property type="entry name" value="DNA POLYMERASE NU"/>
    <property type="match status" value="1"/>
</dbReference>
<evidence type="ECO:0000256" key="3">
    <source>
        <dbReference type="ARBA" id="ARBA00049244"/>
    </source>
</evidence>
<keyword evidence="6" id="KW-0540">Nuclease</keyword>
<dbReference type="Pfam" id="PF00476">
    <property type="entry name" value="DNA_pol_A"/>
    <property type="match status" value="1"/>
</dbReference>
<proteinExistence type="predicted"/>
<dbReference type="GO" id="GO:0003887">
    <property type="term" value="F:DNA-directed DNA polymerase activity"/>
    <property type="evidence" value="ECO:0007669"/>
    <property type="project" value="UniProtKB-EC"/>
</dbReference>
<dbReference type="GO" id="GO:0004527">
    <property type="term" value="F:exonuclease activity"/>
    <property type="evidence" value="ECO:0007669"/>
    <property type="project" value="UniProtKB-KW"/>
</dbReference>
<dbReference type="SMART" id="SM00482">
    <property type="entry name" value="POLAc"/>
    <property type="match status" value="1"/>
</dbReference>
<accession>A0A5J5J2R5</accession>
<evidence type="ECO:0000256" key="1">
    <source>
        <dbReference type="ARBA" id="ARBA00012417"/>
    </source>
</evidence>
<dbReference type="SUPFAM" id="SSF56672">
    <property type="entry name" value="DNA/RNA polymerases"/>
    <property type="match status" value="1"/>
</dbReference>
<dbReference type="OrthoDB" id="4414061at2"/>
<dbReference type="GO" id="GO:0006302">
    <property type="term" value="P:double-strand break repair"/>
    <property type="evidence" value="ECO:0007669"/>
    <property type="project" value="TreeGrafter"/>
</dbReference>
<dbReference type="CDD" id="cd06444">
    <property type="entry name" value="DNA_pol_A"/>
    <property type="match status" value="1"/>
</dbReference>
<dbReference type="GO" id="GO:0006261">
    <property type="term" value="P:DNA-templated DNA replication"/>
    <property type="evidence" value="ECO:0007669"/>
    <property type="project" value="InterPro"/>
</dbReference>
<keyword evidence="7" id="KW-1185">Reference proteome</keyword>